<dbReference type="InterPro" id="IPR040269">
    <property type="entry name" value="VAB"/>
</dbReference>
<dbReference type="Pfam" id="PF08458">
    <property type="entry name" value="PH_2"/>
    <property type="match status" value="1"/>
</dbReference>
<evidence type="ECO:0000259" key="1">
    <source>
        <dbReference type="Pfam" id="PF05703"/>
    </source>
</evidence>
<feature type="domain" description="VAN3-binding protein-like auxin canalisation" evidence="1">
    <location>
        <begin position="13"/>
        <end position="102"/>
    </location>
</feature>
<feature type="domain" description="Pleckstrin-like plant" evidence="2">
    <location>
        <begin position="318"/>
        <end position="422"/>
    </location>
</feature>
<evidence type="ECO:0000313" key="3">
    <source>
        <dbReference type="EMBL" id="KAK8954008.1"/>
    </source>
</evidence>
<evidence type="ECO:0000259" key="2">
    <source>
        <dbReference type="Pfam" id="PF08458"/>
    </source>
</evidence>
<protein>
    <recommendedName>
        <fullName evidence="5">VAN3-binding protein</fullName>
    </recommendedName>
</protein>
<organism evidence="3 4">
    <name type="scientific">Platanthera zijinensis</name>
    <dbReference type="NCBI Taxonomy" id="2320716"/>
    <lineage>
        <taxon>Eukaryota</taxon>
        <taxon>Viridiplantae</taxon>
        <taxon>Streptophyta</taxon>
        <taxon>Embryophyta</taxon>
        <taxon>Tracheophyta</taxon>
        <taxon>Spermatophyta</taxon>
        <taxon>Magnoliopsida</taxon>
        <taxon>Liliopsida</taxon>
        <taxon>Asparagales</taxon>
        <taxon>Orchidaceae</taxon>
        <taxon>Orchidoideae</taxon>
        <taxon>Orchideae</taxon>
        <taxon>Orchidinae</taxon>
        <taxon>Platanthera</taxon>
    </lineage>
</organism>
<dbReference type="InterPro" id="IPR008546">
    <property type="entry name" value="VAN3-bd-like_auxin_canal"/>
</dbReference>
<name>A0AAP0GDR4_9ASPA</name>
<proteinExistence type="predicted"/>
<dbReference type="PANTHER" id="PTHR31351">
    <property type="entry name" value="EXPRESSED PROTEIN"/>
    <property type="match status" value="1"/>
</dbReference>
<dbReference type="Pfam" id="PF05703">
    <property type="entry name" value="Auxin_canalis"/>
    <property type="match status" value="2"/>
</dbReference>
<sequence length="435" mass="46439">MEDAGDPFLLRPPEIPLYPMEYLSRSWSASALQISKEIAPSFPSPSLENSGSIAEDIAGENELSPAPPSPLPVPGSSFSFASAATSQLVLERIMSHIRAVNATAQPQIRPPAGGKSVGRWLKDRREKKKEEARVHNAQVHAALSVAGVAAAVAAVATATAAAAGISSRSEQASRMDIAVASAATLVAAQCAEAAEALGAQHDQLAAVIGSAVSVRTPGDILTLTAAAATALRGASTLKARVLREVWNIAAVIPVEKNGVNICSQFDHCLRHRHHQRSPMAGAAAYENDFGSTGSSGEILSLENFLGVCSQDVLAGGAQLLKRTRKGSLHWKIVSVYISRMNQVILKMKSKHIVGTITKKKKSVVVEICREVPAWPGRHLLEGGEKRRYFGLKTLEGRVIEFECKTQREHDLWTQGVAHLLDISGEGRNRRTSLNG</sequence>
<dbReference type="Proteomes" id="UP001418222">
    <property type="component" value="Unassembled WGS sequence"/>
</dbReference>
<comment type="caution">
    <text evidence="3">The sequence shown here is derived from an EMBL/GenBank/DDBJ whole genome shotgun (WGS) entry which is preliminary data.</text>
</comment>
<reference evidence="3 4" key="1">
    <citation type="journal article" date="2022" name="Nat. Plants">
        <title>Genomes of leafy and leafless Platanthera orchids illuminate the evolution of mycoheterotrophy.</title>
        <authorList>
            <person name="Li M.H."/>
            <person name="Liu K.W."/>
            <person name="Li Z."/>
            <person name="Lu H.C."/>
            <person name="Ye Q.L."/>
            <person name="Zhang D."/>
            <person name="Wang J.Y."/>
            <person name="Li Y.F."/>
            <person name="Zhong Z.M."/>
            <person name="Liu X."/>
            <person name="Yu X."/>
            <person name="Liu D.K."/>
            <person name="Tu X.D."/>
            <person name="Liu B."/>
            <person name="Hao Y."/>
            <person name="Liao X.Y."/>
            <person name="Jiang Y.T."/>
            <person name="Sun W.H."/>
            <person name="Chen J."/>
            <person name="Chen Y.Q."/>
            <person name="Ai Y."/>
            <person name="Zhai J.W."/>
            <person name="Wu S.S."/>
            <person name="Zhou Z."/>
            <person name="Hsiao Y.Y."/>
            <person name="Wu W.L."/>
            <person name="Chen Y.Y."/>
            <person name="Lin Y.F."/>
            <person name="Hsu J.L."/>
            <person name="Li C.Y."/>
            <person name="Wang Z.W."/>
            <person name="Zhao X."/>
            <person name="Zhong W.Y."/>
            <person name="Ma X.K."/>
            <person name="Ma L."/>
            <person name="Huang J."/>
            <person name="Chen G.Z."/>
            <person name="Huang M.Z."/>
            <person name="Huang L."/>
            <person name="Peng D.H."/>
            <person name="Luo Y.B."/>
            <person name="Zou S.Q."/>
            <person name="Chen S.P."/>
            <person name="Lan S."/>
            <person name="Tsai W.C."/>
            <person name="Van de Peer Y."/>
            <person name="Liu Z.J."/>
        </authorList>
    </citation>
    <scope>NUCLEOTIDE SEQUENCE [LARGE SCALE GENOMIC DNA]</scope>
    <source>
        <strain evidence="3">Lor287</strain>
    </source>
</reference>
<accession>A0AAP0GDR4</accession>
<dbReference type="GO" id="GO:0010087">
    <property type="term" value="P:phloem or xylem histogenesis"/>
    <property type="evidence" value="ECO:0007669"/>
    <property type="project" value="TreeGrafter"/>
</dbReference>
<dbReference type="EMBL" id="JBBWWQ010000002">
    <property type="protein sequence ID" value="KAK8954008.1"/>
    <property type="molecule type" value="Genomic_DNA"/>
</dbReference>
<dbReference type="GO" id="GO:0010305">
    <property type="term" value="P:leaf vascular tissue pattern formation"/>
    <property type="evidence" value="ECO:0007669"/>
    <property type="project" value="TreeGrafter"/>
</dbReference>
<keyword evidence="4" id="KW-1185">Reference proteome</keyword>
<dbReference type="GO" id="GO:0009734">
    <property type="term" value="P:auxin-activated signaling pathway"/>
    <property type="evidence" value="ECO:0007669"/>
    <property type="project" value="TreeGrafter"/>
</dbReference>
<dbReference type="AlphaFoldDB" id="A0AAP0GDR4"/>
<dbReference type="InterPro" id="IPR013666">
    <property type="entry name" value="PH_pln"/>
</dbReference>
<feature type="domain" description="VAN3-binding protein-like auxin canalisation" evidence="1">
    <location>
        <begin position="107"/>
        <end position="257"/>
    </location>
</feature>
<evidence type="ECO:0000313" key="4">
    <source>
        <dbReference type="Proteomes" id="UP001418222"/>
    </source>
</evidence>
<evidence type="ECO:0008006" key="5">
    <source>
        <dbReference type="Google" id="ProtNLM"/>
    </source>
</evidence>
<dbReference type="PANTHER" id="PTHR31351:SF4">
    <property type="entry name" value="AUXIN CANALIZATION PROTEIN (DUF828)"/>
    <property type="match status" value="1"/>
</dbReference>
<gene>
    <name evidence="3" type="ORF">KSP39_PZI002822</name>
</gene>